<evidence type="ECO:0000259" key="1">
    <source>
        <dbReference type="PROSITE" id="PS50104"/>
    </source>
</evidence>
<dbReference type="GO" id="GO:0007165">
    <property type="term" value="P:signal transduction"/>
    <property type="evidence" value="ECO:0007669"/>
    <property type="project" value="InterPro"/>
</dbReference>
<dbReference type="STRING" id="947013.SAMN04488109_0972"/>
<dbReference type="InterPro" id="IPR000157">
    <property type="entry name" value="TIR_dom"/>
</dbReference>
<dbReference type="Proteomes" id="UP000184212">
    <property type="component" value="Unassembled WGS sequence"/>
</dbReference>
<proteinExistence type="predicted"/>
<dbReference type="Pfam" id="PF13676">
    <property type="entry name" value="TIR_2"/>
    <property type="match status" value="1"/>
</dbReference>
<organism evidence="2 3">
    <name type="scientific">Chryseolinea serpens</name>
    <dbReference type="NCBI Taxonomy" id="947013"/>
    <lineage>
        <taxon>Bacteria</taxon>
        <taxon>Pseudomonadati</taxon>
        <taxon>Bacteroidota</taxon>
        <taxon>Cytophagia</taxon>
        <taxon>Cytophagales</taxon>
        <taxon>Fulvivirgaceae</taxon>
        <taxon>Chryseolinea</taxon>
    </lineage>
</organism>
<evidence type="ECO:0000313" key="2">
    <source>
        <dbReference type="EMBL" id="SHG59117.1"/>
    </source>
</evidence>
<evidence type="ECO:0000313" key="3">
    <source>
        <dbReference type="Proteomes" id="UP000184212"/>
    </source>
</evidence>
<dbReference type="AlphaFoldDB" id="A0A1M5L259"/>
<feature type="domain" description="TIR" evidence="1">
    <location>
        <begin position="190"/>
        <end position="330"/>
    </location>
</feature>
<dbReference type="SUPFAM" id="SSF52200">
    <property type="entry name" value="Toll/Interleukin receptor TIR domain"/>
    <property type="match status" value="1"/>
</dbReference>
<protein>
    <submittedName>
        <fullName evidence="2">TIR domain-containing protein</fullName>
    </submittedName>
</protein>
<dbReference type="PROSITE" id="PS50104">
    <property type="entry name" value="TIR"/>
    <property type="match status" value="1"/>
</dbReference>
<accession>A0A1M5L259</accession>
<dbReference type="Gene3D" id="3.40.50.10140">
    <property type="entry name" value="Toll/interleukin-1 receptor homology (TIR) domain"/>
    <property type="match status" value="1"/>
</dbReference>
<keyword evidence="3" id="KW-1185">Reference proteome</keyword>
<dbReference type="OrthoDB" id="583767at2"/>
<dbReference type="RefSeq" id="WP_084137906.1">
    <property type="nucleotide sequence ID" value="NZ_FQWQ01000001.1"/>
</dbReference>
<sequence>MESVSSIEISLNELICHSCSEDHKHDVKETFLPYQATGVTIEGGMDTPPVKVTVDVQRISWRRQSEGRYSAFALMTFPCLDCDKTHTFEHQLEAPRVFIRDTFKCKTCGNKLEVEDENIEYYDSSEKGPHVEVTAKLVCRNCATGAVENFDIPSPSFSSLKHQDHIDIDLAKSSLRASKNSQSAPSLHSYRFDIALSFPGKRRDYVKSVREELKRLKPDLNIFYDDDFKAELARPNLDSYLQDIYMKHSRLIVIFLSPEYEQSEWCGLEWRAIRDLIKKKNTSTIMLMRFEEVEVPGLLSIDGYISLKNNSPEIAAMLIERRFDFEFLKE</sequence>
<name>A0A1M5L259_9BACT</name>
<dbReference type="InterPro" id="IPR035897">
    <property type="entry name" value="Toll_tir_struct_dom_sf"/>
</dbReference>
<reference evidence="2 3" key="1">
    <citation type="submission" date="2016-11" db="EMBL/GenBank/DDBJ databases">
        <authorList>
            <person name="Jaros S."/>
            <person name="Januszkiewicz K."/>
            <person name="Wedrychowicz H."/>
        </authorList>
    </citation>
    <scope>NUCLEOTIDE SEQUENCE [LARGE SCALE GENOMIC DNA]</scope>
    <source>
        <strain evidence="2 3">DSM 24574</strain>
    </source>
</reference>
<dbReference type="EMBL" id="FQWQ01000001">
    <property type="protein sequence ID" value="SHG59117.1"/>
    <property type="molecule type" value="Genomic_DNA"/>
</dbReference>
<gene>
    <name evidence="2" type="ORF">SAMN04488109_0972</name>
</gene>